<reference evidence="2" key="1">
    <citation type="journal article" date="2018" name="DNA Res.">
        <title>Multiple hybrid de novo genome assembly of finger millet, an orphan allotetraploid crop.</title>
        <authorList>
            <person name="Hatakeyama M."/>
            <person name="Aluri S."/>
            <person name="Balachadran M.T."/>
            <person name="Sivarajan S.R."/>
            <person name="Patrignani A."/>
            <person name="Gruter S."/>
            <person name="Poveda L."/>
            <person name="Shimizu-Inatsugi R."/>
            <person name="Baeten J."/>
            <person name="Francoijs K.J."/>
            <person name="Nataraja K.N."/>
            <person name="Reddy Y.A.N."/>
            <person name="Phadnis S."/>
            <person name="Ravikumar R.L."/>
            <person name="Schlapbach R."/>
            <person name="Sreeman S.M."/>
            <person name="Shimizu K.K."/>
        </authorList>
    </citation>
    <scope>NUCLEOTIDE SEQUENCE</scope>
</reference>
<gene>
    <name evidence="2" type="primary">gb24270</name>
    <name evidence="2" type="ORF">PR202_gb24270</name>
</gene>
<comment type="caution">
    <text evidence="2">The sequence shown here is derived from an EMBL/GenBank/DDBJ whole genome shotgun (WGS) entry which is preliminary data.</text>
</comment>
<dbReference type="SUPFAM" id="SSF81383">
    <property type="entry name" value="F-box domain"/>
    <property type="match status" value="1"/>
</dbReference>
<evidence type="ECO:0000256" key="1">
    <source>
        <dbReference type="SAM" id="MobiDB-lite"/>
    </source>
</evidence>
<proteinExistence type="predicted"/>
<keyword evidence="3" id="KW-1185">Reference proteome</keyword>
<organism evidence="2 3">
    <name type="scientific">Eleusine coracana subsp. coracana</name>
    <dbReference type="NCBI Taxonomy" id="191504"/>
    <lineage>
        <taxon>Eukaryota</taxon>
        <taxon>Viridiplantae</taxon>
        <taxon>Streptophyta</taxon>
        <taxon>Embryophyta</taxon>
        <taxon>Tracheophyta</taxon>
        <taxon>Spermatophyta</taxon>
        <taxon>Magnoliopsida</taxon>
        <taxon>Liliopsida</taxon>
        <taxon>Poales</taxon>
        <taxon>Poaceae</taxon>
        <taxon>PACMAD clade</taxon>
        <taxon>Chloridoideae</taxon>
        <taxon>Cynodonteae</taxon>
        <taxon>Eleusininae</taxon>
        <taxon>Eleusine</taxon>
    </lineage>
</organism>
<protein>
    <recommendedName>
        <fullName evidence="4">F-box domain-containing protein</fullName>
    </recommendedName>
</protein>
<dbReference type="PANTHER" id="PTHR31264:SF7">
    <property type="entry name" value="F-BOX DOMAIN CONTAINING PROTEIN, EXPRESSED"/>
    <property type="match status" value="1"/>
</dbReference>
<feature type="region of interest" description="Disordered" evidence="1">
    <location>
        <begin position="84"/>
        <end position="109"/>
    </location>
</feature>
<reference evidence="2" key="2">
    <citation type="submission" date="2021-12" db="EMBL/GenBank/DDBJ databases">
        <title>Resequencing data analysis of finger millet.</title>
        <authorList>
            <person name="Hatakeyama M."/>
            <person name="Aluri S."/>
            <person name="Balachadran M.T."/>
            <person name="Sivarajan S.R."/>
            <person name="Poveda L."/>
            <person name="Shimizu-Inatsugi R."/>
            <person name="Schlapbach R."/>
            <person name="Sreeman S.M."/>
            <person name="Shimizu K.K."/>
        </authorList>
    </citation>
    <scope>NUCLEOTIDE SEQUENCE</scope>
</reference>
<evidence type="ECO:0000313" key="2">
    <source>
        <dbReference type="EMBL" id="GJN35487.1"/>
    </source>
</evidence>
<dbReference type="InterPro" id="IPR036047">
    <property type="entry name" value="F-box-like_dom_sf"/>
</dbReference>
<dbReference type="PANTHER" id="PTHR31264">
    <property type="entry name" value="OS07G0554500 PROTEIN-RELATED"/>
    <property type="match status" value="1"/>
</dbReference>
<dbReference type="AlphaFoldDB" id="A0AAV5FLL3"/>
<evidence type="ECO:0008006" key="4">
    <source>
        <dbReference type="Google" id="ProtNLM"/>
    </source>
</evidence>
<sequence>MSSPPASRRDGAPAELTLLPDEILEDIFLLLESGYDLARAFRRVATGRPFLRRFLSLHPPPVVGLTELGSIWEFLFYLVEPPQPHKLSHKPATTHSPSSPTAATATASTMSAMAASSLLSTPPMPPPS</sequence>
<dbReference type="EMBL" id="BQKI01000088">
    <property type="protein sequence ID" value="GJN35487.1"/>
    <property type="molecule type" value="Genomic_DNA"/>
</dbReference>
<name>A0AAV5FLL3_ELECO</name>
<feature type="compositionally biased region" description="Low complexity" evidence="1">
    <location>
        <begin position="91"/>
        <end position="109"/>
    </location>
</feature>
<accession>A0AAV5FLL3</accession>
<evidence type="ECO:0000313" key="3">
    <source>
        <dbReference type="Proteomes" id="UP001054889"/>
    </source>
</evidence>
<dbReference type="Proteomes" id="UP001054889">
    <property type="component" value="Unassembled WGS sequence"/>
</dbReference>